<name>A0ACC2TXY1_9FUNG</name>
<proteinExistence type="predicted"/>
<comment type="caution">
    <text evidence="1">The sequence shown here is derived from an EMBL/GenBank/DDBJ whole genome shotgun (WGS) entry which is preliminary data.</text>
</comment>
<reference evidence="1" key="1">
    <citation type="submission" date="2022-04" db="EMBL/GenBank/DDBJ databases">
        <title>Genome of the entomopathogenic fungus Entomophthora muscae.</title>
        <authorList>
            <person name="Elya C."/>
            <person name="Lovett B.R."/>
            <person name="Lee E."/>
            <person name="Macias A.M."/>
            <person name="Hajek A.E."/>
            <person name="De Bivort B.L."/>
            <person name="Kasson M.T."/>
            <person name="De Fine Licht H.H."/>
            <person name="Stajich J.E."/>
        </authorList>
    </citation>
    <scope>NUCLEOTIDE SEQUENCE</scope>
    <source>
        <strain evidence="1">Berkeley</strain>
    </source>
</reference>
<gene>
    <name evidence="1" type="ORF">DSO57_1033509</name>
</gene>
<sequence>MDYQPGLSPGRTSSFIPPTPPPQTLQPSAEVIPYDHSRYRMVILTILSLAEVVLPHLGAYYPLAAGMLYLSHFLPFLYWVLVLQYPKGWTPTMAPWYGTIPVHERSLGSA</sequence>
<dbReference type="EMBL" id="QTSX02001685">
    <property type="protein sequence ID" value="KAJ9079615.1"/>
    <property type="molecule type" value="Genomic_DNA"/>
</dbReference>
<accession>A0ACC2TXY1</accession>
<evidence type="ECO:0000313" key="2">
    <source>
        <dbReference type="Proteomes" id="UP001165960"/>
    </source>
</evidence>
<protein>
    <submittedName>
        <fullName evidence="1">Uncharacterized protein</fullName>
    </submittedName>
</protein>
<organism evidence="1 2">
    <name type="scientific">Entomophthora muscae</name>
    <dbReference type="NCBI Taxonomy" id="34485"/>
    <lineage>
        <taxon>Eukaryota</taxon>
        <taxon>Fungi</taxon>
        <taxon>Fungi incertae sedis</taxon>
        <taxon>Zoopagomycota</taxon>
        <taxon>Entomophthoromycotina</taxon>
        <taxon>Entomophthoromycetes</taxon>
        <taxon>Entomophthorales</taxon>
        <taxon>Entomophthoraceae</taxon>
        <taxon>Entomophthora</taxon>
    </lineage>
</organism>
<keyword evidence="2" id="KW-1185">Reference proteome</keyword>
<dbReference type="Proteomes" id="UP001165960">
    <property type="component" value="Unassembled WGS sequence"/>
</dbReference>
<evidence type="ECO:0000313" key="1">
    <source>
        <dbReference type="EMBL" id="KAJ9079615.1"/>
    </source>
</evidence>